<name>A0A375HB26_9BURK</name>
<accession>A0A375HB26</accession>
<reference evidence="1 2" key="1">
    <citation type="submission" date="2018-01" db="EMBL/GenBank/DDBJ databases">
        <authorList>
            <person name="Clerissi C."/>
        </authorList>
    </citation>
    <scope>NUCLEOTIDE SEQUENCE [LARGE SCALE GENOMIC DNA]</scope>
    <source>
        <strain evidence="1">Cupriavidus taiwanensis STM 6160</strain>
    </source>
</reference>
<evidence type="ECO:0000313" key="1">
    <source>
        <dbReference type="EMBL" id="SPD48086.1"/>
    </source>
</evidence>
<evidence type="ECO:0000313" key="2">
    <source>
        <dbReference type="Proteomes" id="UP000255168"/>
    </source>
</evidence>
<dbReference type="EMBL" id="LT984806">
    <property type="protein sequence ID" value="SPD48086.1"/>
    <property type="molecule type" value="Genomic_DNA"/>
</dbReference>
<dbReference type="Proteomes" id="UP000255168">
    <property type="component" value="Chromosome I"/>
</dbReference>
<protein>
    <submittedName>
        <fullName evidence="1">Uncharacterized protein</fullName>
    </submittedName>
</protein>
<gene>
    <name evidence="1" type="ORF">CBM2607_20072</name>
</gene>
<sequence length="49" mass="5168">MAGINIVGVDLGLYDVDYKHGNNLGSLTPGKTAKLENGMKFDAGKSNRS</sequence>
<organism evidence="1 2">
    <name type="scientific">Cupriavidus neocaledonicus</name>
    <dbReference type="NCBI Taxonomy" id="1040979"/>
    <lineage>
        <taxon>Bacteria</taxon>
        <taxon>Pseudomonadati</taxon>
        <taxon>Pseudomonadota</taxon>
        <taxon>Betaproteobacteria</taxon>
        <taxon>Burkholderiales</taxon>
        <taxon>Burkholderiaceae</taxon>
        <taxon>Cupriavidus</taxon>
    </lineage>
</organism>
<proteinExistence type="predicted"/>
<dbReference type="AlphaFoldDB" id="A0A375HB26"/>